<keyword evidence="3" id="KW-1185">Reference proteome</keyword>
<reference evidence="2 3" key="1">
    <citation type="journal article" date="2018" name="Nat. Genet.">
        <title>The Rosa genome provides new insights in the design of modern roses.</title>
        <authorList>
            <person name="Bendahmane M."/>
        </authorList>
    </citation>
    <scope>NUCLEOTIDE SEQUENCE [LARGE SCALE GENOMIC DNA]</scope>
    <source>
        <strain evidence="3">cv. Old Blush</strain>
    </source>
</reference>
<evidence type="ECO:0000313" key="3">
    <source>
        <dbReference type="Proteomes" id="UP000238479"/>
    </source>
</evidence>
<evidence type="ECO:0000313" key="2">
    <source>
        <dbReference type="EMBL" id="PRQ31563.1"/>
    </source>
</evidence>
<proteinExistence type="predicted"/>
<comment type="caution">
    <text evidence="2">The sequence shown here is derived from an EMBL/GenBank/DDBJ whole genome shotgun (WGS) entry which is preliminary data.</text>
</comment>
<sequence>MALFQNGLRTEITTSMFSILHQIWFRFLFLFLLNLAEVYHSIIYIILLFYTHEDI</sequence>
<evidence type="ECO:0000256" key="1">
    <source>
        <dbReference type="SAM" id="Phobius"/>
    </source>
</evidence>
<dbReference type="EMBL" id="PDCK01000043">
    <property type="protein sequence ID" value="PRQ31563.1"/>
    <property type="molecule type" value="Genomic_DNA"/>
</dbReference>
<keyword evidence="1" id="KW-0472">Membrane</keyword>
<name>A0A2P6QBL8_ROSCH</name>
<dbReference type="Proteomes" id="UP000238479">
    <property type="component" value="Chromosome 5"/>
</dbReference>
<gene>
    <name evidence="2" type="ORF">RchiOBHm_Chr5g0036841</name>
</gene>
<feature type="transmembrane region" description="Helical" evidence="1">
    <location>
        <begin position="23"/>
        <end position="50"/>
    </location>
</feature>
<protein>
    <submittedName>
        <fullName evidence="2">Uncharacterized protein</fullName>
    </submittedName>
</protein>
<dbReference type="AlphaFoldDB" id="A0A2P6QBL8"/>
<dbReference type="Gramene" id="PRQ31563">
    <property type="protein sequence ID" value="PRQ31563"/>
    <property type="gene ID" value="RchiOBHm_Chr5g0036841"/>
</dbReference>
<keyword evidence="1" id="KW-1133">Transmembrane helix</keyword>
<accession>A0A2P6QBL8</accession>
<keyword evidence="1" id="KW-0812">Transmembrane</keyword>
<organism evidence="2 3">
    <name type="scientific">Rosa chinensis</name>
    <name type="common">China rose</name>
    <dbReference type="NCBI Taxonomy" id="74649"/>
    <lineage>
        <taxon>Eukaryota</taxon>
        <taxon>Viridiplantae</taxon>
        <taxon>Streptophyta</taxon>
        <taxon>Embryophyta</taxon>
        <taxon>Tracheophyta</taxon>
        <taxon>Spermatophyta</taxon>
        <taxon>Magnoliopsida</taxon>
        <taxon>eudicotyledons</taxon>
        <taxon>Gunneridae</taxon>
        <taxon>Pentapetalae</taxon>
        <taxon>rosids</taxon>
        <taxon>fabids</taxon>
        <taxon>Rosales</taxon>
        <taxon>Rosaceae</taxon>
        <taxon>Rosoideae</taxon>
        <taxon>Rosoideae incertae sedis</taxon>
        <taxon>Rosa</taxon>
    </lineage>
</organism>